<dbReference type="GO" id="GO:0008483">
    <property type="term" value="F:transaminase activity"/>
    <property type="evidence" value="ECO:0007669"/>
    <property type="project" value="InterPro"/>
</dbReference>
<comment type="caution">
    <text evidence="4">The sequence shown here is derived from an EMBL/GenBank/DDBJ whole genome shotgun (WGS) entry which is preliminary data.</text>
</comment>
<dbReference type="PANTHER" id="PTHR43713:SF3">
    <property type="entry name" value="GLUTAMATE-1-SEMIALDEHYDE 2,1-AMINOMUTASE 1, CHLOROPLASTIC-RELATED"/>
    <property type="match status" value="1"/>
</dbReference>
<protein>
    <recommendedName>
        <fullName evidence="6">Glutamate-1-semialdehyde 2,1-aminomutase</fullName>
    </recommendedName>
</protein>
<dbReference type="InterPro" id="IPR015421">
    <property type="entry name" value="PyrdxlP-dep_Trfase_major"/>
</dbReference>
<gene>
    <name evidence="4" type="ORF">GGP41_006309</name>
</gene>
<dbReference type="Proteomes" id="UP000624244">
    <property type="component" value="Unassembled WGS sequence"/>
</dbReference>
<evidence type="ECO:0000256" key="2">
    <source>
        <dbReference type="ARBA" id="ARBA00022898"/>
    </source>
</evidence>
<sequence length="465" mass="50777">MGTLAEEELSFSKLQPVHSMAPLRCDQMKRAEGALLEARKRYVAANPVSSSLHQKALEHLPGGNSRTVLYSAPFPLSMVSGQDSVLTDEDGHKYTDLVGEFSAGLYGHSEPLIHDAIRATLTDTGLNLGAHTQHEVEYASLLCSRFNLENVRFCNSGTEANIHALMLARAFTKKRKFVAFTGGYHGGVLCFREKPAMNTINDMDFMIAEYNNIEAATSAIEGSSDVAAVIIEGMQGASGNILGGEAFLHAVEASARKVGAVFILDEVLTSRLAPGGLQSISSLKPDITTLGKYLGGGLAFGALGGRREIMSAFDPRSPTALPHSGTFNNNTLVMRAGFTGLSRVYTPEKAVAFNRNGETLLRRLQELCKGTQCVWTGRGSLLAVHFLPTGRTNIRSIADLKENESLKELFWLEMMECGFWTARRGSIAIMLCTPQPELDRFYRSVEQFLARYPEILVLENTLSKM</sequence>
<evidence type="ECO:0000313" key="4">
    <source>
        <dbReference type="EMBL" id="KAF5849370.1"/>
    </source>
</evidence>
<evidence type="ECO:0008006" key="6">
    <source>
        <dbReference type="Google" id="ProtNLM"/>
    </source>
</evidence>
<comment type="cofactor">
    <cofactor evidence="1">
        <name>pyridoxal 5'-phosphate</name>
        <dbReference type="ChEBI" id="CHEBI:597326"/>
    </cofactor>
</comment>
<evidence type="ECO:0000256" key="3">
    <source>
        <dbReference type="RuleBase" id="RU003560"/>
    </source>
</evidence>
<dbReference type="EMBL" id="WNKQ01000009">
    <property type="protein sequence ID" value="KAF5849370.1"/>
    <property type="molecule type" value="Genomic_DNA"/>
</dbReference>
<proteinExistence type="inferred from homology"/>
<dbReference type="InterPro" id="IPR015422">
    <property type="entry name" value="PyrdxlP-dep_Trfase_small"/>
</dbReference>
<dbReference type="InterPro" id="IPR015424">
    <property type="entry name" value="PyrdxlP-dep_Trfase"/>
</dbReference>
<evidence type="ECO:0000256" key="1">
    <source>
        <dbReference type="ARBA" id="ARBA00001933"/>
    </source>
</evidence>
<reference evidence="4" key="1">
    <citation type="submission" date="2019-11" db="EMBL/GenBank/DDBJ databases">
        <title>Bipolaris sorokiniana Genome sequencing.</title>
        <authorList>
            <person name="Wang H."/>
        </authorList>
    </citation>
    <scope>NUCLEOTIDE SEQUENCE</scope>
</reference>
<dbReference type="PANTHER" id="PTHR43713">
    <property type="entry name" value="GLUTAMATE-1-SEMIALDEHYDE 2,1-AMINOMUTASE"/>
    <property type="match status" value="1"/>
</dbReference>
<accession>A0A8H5ZHM6</accession>
<dbReference type="GO" id="GO:0030170">
    <property type="term" value="F:pyridoxal phosphate binding"/>
    <property type="evidence" value="ECO:0007669"/>
    <property type="project" value="InterPro"/>
</dbReference>
<dbReference type="AlphaFoldDB" id="A0A8H5ZHM6"/>
<organism evidence="4 5">
    <name type="scientific">Cochliobolus sativus</name>
    <name type="common">Common root rot and spot blotch fungus</name>
    <name type="synonym">Bipolaris sorokiniana</name>
    <dbReference type="NCBI Taxonomy" id="45130"/>
    <lineage>
        <taxon>Eukaryota</taxon>
        <taxon>Fungi</taxon>
        <taxon>Dikarya</taxon>
        <taxon>Ascomycota</taxon>
        <taxon>Pezizomycotina</taxon>
        <taxon>Dothideomycetes</taxon>
        <taxon>Pleosporomycetidae</taxon>
        <taxon>Pleosporales</taxon>
        <taxon>Pleosporineae</taxon>
        <taxon>Pleosporaceae</taxon>
        <taxon>Bipolaris</taxon>
    </lineage>
</organism>
<dbReference type="SUPFAM" id="SSF53383">
    <property type="entry name" value="PLP-dependent transferases"/>
    <property type="match status" value="1"/>
</dbReference>
<dbReference type="Gene3D" id="3.40.640.10">
    <property type="entry name" value="Type I PLP-dependent aspartate aminotransferase-like (Major domain)"/>
    <property type="match status" value="1"/>
</dbReference>
<evidence type="ECO:0000313" key="5">
    <source>
        <dbReference type="Proteomes" id="UP000624244"/>
    </source>
</evidence>
<comment type="similarity">
    <text evidence="3">Belongs to the class-III pyridoxal-phosphate-dependent aminotransferase family.</text>
</comment>
<dbReference type="Pfam" id="PF00202">
    <property type="entry name" value="Aminotran_3"/>
    <property type="match status" value="1"/>
</dbReference>
<keyword evidence="2 3" id="KW-0663">Pyridoxal phosphate</keyword>
<name>A0A8H5ZHM6_COCSA</name>
<dbReference type="InterPro" id="IPR005814">
    <property type="entry name" value="Aminotrans_3"/>
</dbReference>
<dbReference type="Gene3D" id="3.90.1150.10">
    <property type="entry name" value="Aspartate Aminotransferase, domain 1"/>
    <property type="match status" value="1"/>
</dbReference>